<dbReference type="SMART" id="SM00534">
    <property type="entry name" value="MUTSac"/>
    <property type="match status" value="1"/>
</dbReference>
<dbReference type="AlphaFoldDB" id="A0A422QRU6"/>
<accession>A0A422QRU6</accession>
<feature type="region of interest" description="Disordered" evidence="4">
    <location>
        <begin position="534"/>
        <end position="553"/>
    </location>
</feature>
<evidence type="ECO:0000256" key="4">
    <source>
        <dbReference type="SAM" id="MobiDB-lite"/>
    </source>
</evidence>
<name>A0A422QRU6_9BURK</name>
<evidence type="ECO:0000313" key="7">
    <source>
        <dbReference type="EMBL" id="RNF32740.1"/>
    </source>
</evidence>
<dbReference type="GO" id="GO:0030983">
    <property type="term" value="F:mismatched DNA binding"/>
    <property type="evidence" value="ECO:0007669"/>
    <property type="project" value="InterPro"/>
</dbReference>
<dbReference type="InterPro" id="IPR000432">
    <property type="entry name" value="DNA_mismatch_repair_MutS_C"/>
</dbReference>
<proteinExistence type="predicted"/>
<gene>
    <name evidence="7" type="ORF">NM04_00170</name>
</gene>
<feature type="domain" description="DNA mismatch repair proteins mutS family" evidence="6">
    <location>
        <begin position="347"/>
        <end position="524"/>
    </location>
</feature>
<dbReference type="GO" id="GO:0140664">
    <property type="term" value="F:ATP-dependent DNA damage sensor activity"/>
    <property type="evidence" value="ECO:0007669"/>
    <property type="project" value="InterPro"/>
</dbReference>
<evidence type="ECO:0000256" key="3">
    <source>
        <dbReference type="ARBA" id="ARBA00023125"/>
    </source>
</evidence>
<feature type="compositionally biased region" description="Polar residues" evidence="4">
    <location>
        <begin position="537"/>
        <end position="553"/>
    </location>
</feature>
<keyword evidence="5" id="KW-0472">Membrane</keyword>
<protein>
    <recommendedName>
        <fullName evidence="6">DNA mismatch repair proteins mutS family domain-containing protein</fullName>
    </recommendedName>
</protein>
<keyword evidence="3" id="KW-0238">DNA-binding</keyword>
<dbReference type="InterPro" id="IPR045076">
    <property type="entry name" value="MutS"/>
</dbReference>
<dbReference type="Pfam" id="PF00488">
    <property type="entry name" value="MutS_V"/>
    <property type="match status" value="1"/>
</dbReference>
<dbReference type="InterPro" id="IPR027417">
    <property type="entry name" value="P-loop_NTPase"/>
</dbReference>
<evidence type="ECO:0000256" key="1">
    <source>
        <dbReference type="ARBA" id="ARBA00022741"/>
    </source>
</evidence>
<evidence type="ECO:0000259" key="6">
    <source>
        <dbReference type="SMART" id="SM00534"/>
    </source>
</evidence>
<comment type="caution">
    <text evidence="7">The sequence shown here is derived from an EMBL/GenBank/DDBJ whole genome shotgun (WGS) entry which is preliminary data.</text>
</comment>
<dbReference type="OrthoDB" id="9802448at2"/>
<evidence type="ECO:0000313" key="8">
    <source>
        <dbReference type="Proteomes" id="UP000283254"/>
    </source>
</evidence>
<keyword evidence="1" id="KW-0547">Nucleotide-binding</keyword>
<dbReference type="Gene3D" id="3.40.50.300">
    <property type="entry name" value="P-loop containing nucleotide triphosphate hydrolases"/>
    <property type="match status" value="1"/>
</dbReference>
<keyword evidence="5" id="KW-1133">Transmembrane helix</keyword>
<feature type="transmembrane region" description="Helical" evidence="5">
    <location>
        <begin position="161"/>
        <end position="194"/>
    </location>
</feature>
<dbReference type="GO" id="GO:0005524">
    <property type="term" value="F:ATP binding"/>
    <property type="evidence" value="ECO:0007669"/>
    <property type="project" value="UniProtKB-KW"/>
</dbReference>
<keyword evidence="2" id="KW-0067">ATP-binding</keyword>
<reference evidence="7" key="1">
    <citation type="submission" date="2014-10" db="EMBL/GenBank/DDBJ databases">
        <title>Massilia sp. genome.</title>
        <authorList>
            <person name="Xu B."/>
            <person name="Dai L."/>
            <person name="Huang Z."/>
        </authorList>
    </citation>
    <scope>NUCLEOTIDE SEQUENCE [LARGE SCALE GENOMIC DNA]</scope>
    <source>
        <strain evidence="7">CFS-1</strain>
    </source>
</reference>
<dbReference type="EMBL" id="JSAB01000003">
    <property type="protein sequence ID" value="RNF32740.1"/>
    <property type="molecule type" value="Genomic_DNA"/>
</dbReference>
<dbReference type="PANTHER" id="PTHR11361:SF34">
    <property type="entry name" value="DNA MISMATCH REPAIR PROTEIN MSH1, MITOCHONDRIAL"/>
    <property type="match status" value="1"/>
</dbReference>
<keyword evidence="8" id="KW-1185">Reference proteome</keyword>
<dbReference type="PANTHER" id="PTHR11361">
    <property type="entry name" value="DNA MISMATCH REPAIR PROTEIN MUTS FAMILY MEMBER"/>
    <property type="match status" value="1"/>
</dbReference>
<dbReference type="SUPFAM" id="SSF52540">
    <property type="entry name" value="P-loop containing nucleoside triphosphate hydrolases"/>
    <property type="match status" value="1"/>
</dbReference>
<evidence type="ECO:0000256" key="5">
    <source>
        <dbReference type="SAM" id="Phobius"/>
    </source>
</evidence>
<organism evidence="7 8">
    <name type="scientific">Massilia aurea</name>
    <dbReference type="NCBI Taxonomy" id="373040"/>
    <lineage>
        <taxon>Bacteria</taxon>
        <taxon>Pseudomonadati</taxon>
        <taxon>Pseudomonadota</taxon>
        <taxon>Betaproteobacteria</taxon>
        <taxon>Burkholderiales</taxon>
        <taxon>Oxalobacteraceae</taxon>
        <taxon>Telluria group</taxon>
        <taxon>Massilia</taxon>
    </lineage>
</organism>
<evidence type="ECO:0000256" key="2">
    <source>
        <dbReference type="ARBA" id="ARBA00022840"/>
    </source>
</evidence>
<sequence length="553" mass="59714">MAIDPYIGLAPGVAGSPESSSVSLFDRLQDLLRSLALAPPAPPPRHFFIPDEVERLYRLDGAAGIDDQTWNDLLLESYEEKLAPRASIFARQVLHRRLRAGIDDAACVAQRARLQALMDDPARLDAIDASLSTLRHADAEVAGLLFQDTAPTIPWWPRWLWLLPLALLLSLAALATLPLGWMLTLAALAPLMALQMRLHRPLEKWAATIRALHALLRATSLLGGQGGQLLEPFVAARPRAERLHLRLARSLSLRMIPGAIQYADWFAAANVVYHFKTLRIVHTECALLRECYLACANLEADVVLVRHLASIGRWCWAERGDARTLVLEGGIHPLMERPVALSVALEGKGAFVSGQNASGKSTFLRMVGLNAIAARAFGFCYATRACLPAVPVRASMQNEDSLLGGESLYMAELRRAKELLDAAGQPAGICLIDEVFRGTNHLESVSAACAVLEQLAGRDLVLVSSHNLVLAPLLREPLAPFFIDTASGQPVLAPGVLRNPNGIALLASQGFGAEIENRAAEVAGWLSSHLVEPAPPQSSSFKALATSSQATAL</sequence>
<dbReference type="Proteomes" id="UP000283254">
    <property type="component" value="Unassembled WGS sequence"/>
</dbReference>
<keyword evidence="5" id="KW-0812">Transmembrane</keyword>
<dbReference type="GO" id="GO:0006298">
    <property type="term" value="P:mismatch repair"/>
    <property type="evidence" value="ECO:0007669"/>
    <property type="project" value="InterPro"/>
</dbReference>